<feature type="chain" id="PRO_5039416595" evidence="3">
    <location>
        <begin position="25"/>
        <end position="302"/>
    </location>
</feature>
<dbReference type="InterPro" id="IPR000757">
    <property type="entry name" value="Beta-glucanase-like"/>
</dbReference>
<feature type="signal peptide" evidence="3">
    <location>
        <begin position="1"/>
        <end position="24"/>
    </location>
</feature>
<proteinExistence type="inferred from homology"/>
<dbReference type="GO" id="GO:0004553">
    <property type="term" value="F:hydrolase activity, hydrolyzing O-glycosyl compounds"/>
    <property type="evidence" value="ECO:0007669"/>
    <property type="project" value="InterPro"/>
</dbReference>
<name>A0A853C5Q0_9ACTN</name>
<keyword evidence="6" id="KW-1185">Reference proteome</keyword>
<feature type="region of interest" description="Disordered" evidence="2">
    <location>
        <begin position="32"/>
        <end position="52"/>
    </location>
</feature>
<feature type="compositionally biased region" description="Low complexity" evidence="2">
    <location>
        <begin position="32"/>
        <end position="46"/>
    </location>
</feature>
<protein>
    <submittedName>
        <fullName evidence="5">Beta-glucanase (GH16 family)</fullName>
    </submittedName>
</protein>
<dbReference type="PANTHER" id="PTHR10963:SF55">
    <property type="entry name" value="GLYCOSIDE HYDROLASE FAMILY 16 PROTEIN"/>
    <property type="match status" value="1"/>
</dbReference>
<dbReference type="Gene3D" id="2.60.120.200">
    <property type="match status" value="1"/>
</dbReference>
<evidence type="ECO:0000259" key="4">
    <source>
        <dbReference type="PROSITE" id="PS51762"/>
    </source>
</evidence>
<dbReference type="InterPro" id="IPR050546">
    <property type="entry name" value="Glycosyl_Hydrlase_16"/>
</dbReference>
<gene>
    <name evidence="5" type="ORF">HNR19_003502</name>
</gene>
<evidence type="ECO:0000256" key="2">
    <source>
        <dbReference type="SAM" id="MobiDB-lite"/>
    </source>
</evidence>
<dbReference type="SUPFAM" id="SSF49899">
    <property type="entry name" value="Concanavalin A-like lectins/glucanases"/>
    <property type="match status" value="1"/>
</dbReference>
<feature type="domain" description="GH16" evidence="4">
    <location>
        <begin position="37"/>
        <end position="302"/>
    </location>
</feature>
<dbReference type="Proteomes" id="UP000530424">
    <property type="component" value="Unassembled WGS sequence"/>
</dbReference>
<evidence type="ECO:0000256" key="1">
    <source>
        <dbReference type="ARBA" id="ARBA00006865"/>
    </source>
</evidence>
<organism evidence="5 6">
    <name type="scientific">Nocardioides thalensis</name>
    <dbReference type="NCBI Taxonomy" id="1914755"/>
    <lineage>
        <taxon>Bacteria</taxon>
        <taxon>Bacillati</taxon>
        <taxon>Actinomycetota</taxon>
        <taxon>Actinomycetes</taxon>
        <taxon>Propionibacteriales</taxon>
        <taxon>Nocardioidaceae</taxon>
        <taxon>Nocardioides</taxon>
    </lineage>
</organism>
<dbReference type="CDD" id="cd08023">
    <property type="entry name" value="GH16_laminarinase_like"/>
    <property type="match status" value="1"/>
</dbReference>
<dbReference type="RefSeq" id="WP_179669121.1">
    <property type="nucleotide sequence ID" value="NZ_JACCFP010000001.1"/>
</dbReference>
<evidence type="ECO:0000313" key="6">
    <source>
        <dbReference type="Proteomes" id="UP000530424"/>
    </source>
</evidence>
<sequence>MRARKSLLCAAMVLLTSTSGVSLAVAGAGPVGGPAQAAPSGPTTPACGGVQPTKADGSPWVCTFSDEFSGKSLAPAKWRAQTTAFSGWTTADTCYVDTSRNIAVRDGLLRLTARTESRPLSCSTGSSSWSTRHTGGAVMTWNRFAQAYGRFEFRAKYPATREAGFWSNLWLYPQELTYGRWPHSGEIDVAEHWSGHGDKVFPSLHYSGRTSADTAWSCTVADATQFHTYRLEWTPEVMRFYYDDALCFERAWTPSAPLVAPQPFDKRFFLVLSNGYGDTTYPISQSLPGQGEMAVDWVRVYR</sequence>
<comment type="similarity">
    <text evidence="1">Belongs to the glycosyl hydrolase 16 family.</text>
</comment>
<dbReference type="GO" id="GO:0005975">
    <property type="term" value="P:carbohydrate metabolic process"/>
    <property type="evidence" value="ECO:0007669"/>
    <property type="project" value="InterPro"/>
</dbReference>
<comment type="caution">
    <text evidence="5">The sequence shown here is derived from an EMBL/GenBank/DDBJ whole genome shotgun (WGS) entry which is preliminary data.</text>
</comment>
<dbReference type="AlphaFoldDB" id="A0A853C5Q0"/>
<evidence type="ECO:0000256" key="3">
    <source>
        <dbReference type="SAM" id="SignalP"/>
    </source>
</evidence>
<accession>A0A853C5Q0</accession>
<dbReference type="EMBL" id="JACCFP010000001">
    <property type="protein sequence ID" value="NYJ02804.1"/>
    <property type="molecule type" value="Genomic_DNA"/>
</dbReference>
<dbReference type="Pfam" id="PF00722">
    <property type="entry name" value="Glyco_hydro_16"/>
    <property type="match status" value="1"/>
</dbReference>
<reference evidence="5 6" key="1">
    <citation type="submission" date="2020-07" db="EMBL/GenBank/DDBJ databases">
        <title>Sequencing the genomes of 1000 actinobacteria strains.</title>
        <authorList>
            <person name="Klenk H.-P."/>
        </authorList>
    </citation>
    <scope>NUCLEOTIDE SEQUENCE [LARGE SCALE GENOMIC DNA]</scope>
    <source>
        <strain evidence="5 6">DSM 103833</strain>
    </source>
</reference>
<dbReference type="PROSITE" id="PS51762">
    <property type="entry name" value="GH16_2"/>
    <property type="match status" value="1"/>
</dbReference>
<keyword evidence="3" id="KW-0732">Signal</keyword>
<dbReference type="PANTHER" id="PTHR10963">
    <property type="entry name" value="GLYCOSYL HYDROLASE-RELATED"/>
    <property type="match status" value="1"/>
</dbReference>
<evidence type="ECO:0000313" key="5">
    <source>
        <dbReference type="EMBL" id="NYJ02804.1"/>
    </source>
</evidence>
<dbReference type="InterPro" id="IPR013320">
    <property type="entry name" value="ConA-like_dom_sf"/>
</dbReference>